<dbReference type="EMBL" id="ML122262">
    <property type="protein sequence ID" value="RPD61311.1"/>
    <property type="molecule type" value="Genomic_DNA"/>
</dbReference>
<name>A0A5C2SCA6_9APHY</name>
<dbReference type="AlphaFoldDB" id="A0A5C2SCA6"/>
<proteinExistence type="predicted"/>
<gene>
    <name evidence="2" type="ORF">L227DRAFT_65096</name>
</gene>
<evidence type="ECO:0000256" key="1">
    <source>
        <dbReference type="SAM" id="SignalP"/>
    </source>
</evidence>
<evidence type="ECO:0000313" key="2">
    <source>
        <dbReference type="EMBL" id="RPD61311.1"/>
    </source>
</evidence>
<keyword evidence="3" id="KW-1185">Reference proteome</keyword>
<feature type="chain" id="PRO_5022957802" evidence="1">
    <location>
        <begin position="18"/>
        <end position="189"/>
    </location>
</feature>
<sequence length="189" mass="21908">MLSLSLFSRFPLSLAHADTSSHKYIASSRTHRLATSRLAACDALPHSPSTTPRSLNYPLPQRCDDSTLQKRPWSALHSSPRYFALQVSRSLSFDCSDLWSHSVLILRRERGTRTHEHDTHAAFRQSRRSPIICFMYTLPFTYSRRDDVCTIGQWALNSFSSVRLLEYDFISQLKFRVCDIVDNRHSTRW</sequence>
<reference evidence="2" key="1">
    <citation type="journal article" date="2018" name="Genome Biol. Evol.">
        <title>Genomics and development of Lentinus tigrinus, a white-rot wood-decaying mushroom with dimorphic fruiting bodies.</title>
        <authorList>
            <person name="Wu B."/>
            <person name="Xu Z."/>
            <person name="Knudson A."/>
            <person name="Carlson A."/>
            <person name="Chen N."/>
            <person name="Kovaka S."/>
            <person name="LaButti K."/>
            <person name="Lipzen A."/>
            <person name="Pennachio C."/>
            <person name="Riley R."/>
            <person name="Schakwitz W."/>
            <person name="Umezawa K."/>
            <person name="Ohm R.A."/>
            <person name="Grigoriev I.V."/>
            <person name="Nagy L.G."/>
            <person name="Gibbons J."/>
            <person name="Hibbett D."/>
        </authorList>
    </citation>
    <scope>NUCLEOTIDE SEQUENCE [LARGE SCALE GENOMIC DNA]</scope>
    <source>
        <strain evidence="2">ALCF2SS1-6</strain>
    </source>
</reference>
<evidence type="ECO:0000313" key="3">
    <source>
        <dbReference type="Proteomes" id="UP000313359"/>
    </source>
</evidence>
<organism evidence="2 3">
    <name type="scientific">Lentinus tigrinus ALCF2SS1-6</name>
    <dbReference type="NCBI Taxonomy" id="1328759"/>
    <lineage>
        <taxon>Eukaryota</taxon>
        <taxon>Fungi</taxon>
        <taxon>Dikarya</taxon>
        <taxon>Basidiomycota</taxon>
        <taxon>Agaricomycotina</taxon>
        <taxon>Agaricomycetes</taxon>
        <taxon>Polyporales</taxon>
        <taxon>Polyporaceae</taxon>
        <taxon>Lentinus</taxon>
    </lineage>
</organism>
<keyword evidence="1" id="KW-0732">Signal</keyword>
<protein>
    <submittedName>
        <fullName evidence="2">Uncharacterized protein</fullName>
    </submittedName>
</protein>
<feature type="signal peptide" evidence="1">
    <location>
        <begin position="1"/>
        <end position="17"/>
    </location>
</feature>
<accession>A0A5C2SCA6</accession>
<dbReference type="Proteomes" id="UP000313359">
    <property type="component" value="Unassembled WGS sequence"/>
</dbReference>